<keyword evidence="1 3" id="KW-0807">Transducer</keyword>
<dbReference type="Pfam" id="PF22673">
    <property type="entry name" value="MCP-like_PDC_1"/>
    <property type="match status" value="1"/>
</dbReference>
<feature type="domain" description="Methyl-accepting transducer" evidence="5">
    <location>
        <begin position="413"/>
        <end position="684"/>
    </location>
</feature>
<dbReference type="CDD" id="cd12913">
    <property type="entry name" value="PDC1_MCP_like"/>
    <property type="match status" value="1"/>
</dbReference>
<evidence type="ECO:0000256" key="3">
    <source>
        <dbReference type="PROSITE-ProRule" id="PRU00284"/>
    </source>
</evidence>
<dbReference type="PANTHER" id="PTHR32089:SF112">
    <property type="entry name" value="LYSOZYME-LIKE PROTEIN-RELATED"/>
    <property type="match status" value="1"/>
</dbReference>
<evidence type="ECO:0000256" key="2">
    <source>
        <dbReference type="ARBA" id="ARBA00029447"/>
    </source>
</evidence>
<dbReference type="PANTHER" id="PTHR32089">
    <property type="entry name" value="METHYL-ACCEPTING CHEMOTAXIS PROTEIN MCPB"/>
    <property type="match status" value="1"/>
</dbReference>
<feature type="transmembrane region" description="Helical" evidence="4">
    <location>
        <begin position="14"/>
        <end position="35"/>
    </location>
</feature>
<dbReference type="EMBL" id="JAGGLL010000009">
    <property type="protein sequence ID" value="MBP2021624.1"/>
    <property type="molecule type" value="Genomic_DNA"/>
</dbReference>
<feature type="transmembrane region" description="Helical" evidence="4">
    <location>
        <begin position="317"/>
        <end position="341"/>
    </location>
</feature>
<gene>
    <name evidence="7" type="ORF">J2Z44_001420</name>
</gene>
<reference evidence="7 8" key="1">
    <citation type="submission" date="2021-03" db="EMBL/GenBank/DDBJ databases">
        <title>Genomic Encyclopedia of Type Strains, Phase IV (KMG-IV): sequencing the most valuable type-strain genomes for metagenomic binning, comparative biology and taxonomic classification.</title>
        <authorList>
            <person name="Goeker M."/>
        </authorList>
    </citation>
    <scope>NUCLEOTIDE SEQUENCE [LARGE SCALE GENOMIC DNA]</scope>
    <source>
        <strain evidence="7 8">DSM 28650</strain>
    </source>
</reference>
<evidence type="ECO:0000259" key="6">
    <source>
        <dbReference type="PROSITE" id="PS50885"/>
    </source>
</evidence>
<accession>A0ABS4K1G2</accession>
<evidence type="ECO:0000256" key="4">
    <source>
        <dbReference type="SAM" id="Phobius"/>
    </source>
</evidence>
<proteinExistence type="inferred from homology"/>
<sequence length="699" mass="78121">MKGVLTLKTIKTKIIFSITIMCFLVSVTIGSVLIYREKSATEEAAKEKLLLTVEKQGLEYDKVLTEVETATAKLENVFLSNFNFKDYNNNKDGYVEEFNKRNENYVKTFAETTKGCLGIYFVMNPETFGKQQGVWYADLENSKSFIKQQLTDITQYDKSDMEHVGWYYEPIKAQKGLWMKPYFNKNINLYIISYVIPVYMDNQLLGVVGIDIKYDNLFGTVKEQRFYNTGYLAMLARDYDILSHPSLTSKDNIKNVDSGAYNSLVTLMDKQLSGTYESSYDDNNKIIAFRRLINDFIIYAFVDKSEIYNGVRQSMNIAIFIVVIALIVASIVALVIGKMLASPITKLSEDIKAVEHLNLRESTSLKVLDRSKDEIGIMNSSIRNMKDSLKGIIKSIMGVSKETSQEAINLSSAAEETSSSIQEVARAVEQLAHGEANQTENTKRCTEKMDNLEEKIKSVYEGSVVVQDNAKESIKLSEEGEKNIKNLVDRFSYATEANRLMGENIEDLSEKSKTVESILITINSITEQINLLALNAAIEAARAGEAGRGFSVVAEEVRKLAAESKSEATNIKEIINGIQGSITMVKSNMEKSKVIAYETNSSLEETRKVFGANALGAKKVLQETYKLLEEVSEALEDKEQVGEALNYINTVSMESSAATEQISAAIEQQAAMVSRVSNMANNLSKIAVVLEGEIEKFII</sequence>
<evidence type="ECO:0000313" key="7">
    <source>
        <dbReference type="EMBL" id="MBP2021624.1"/>
    </source>
</evidence>
<evidence type="ECO:0000313" key="8">
    <source>
        <dbReference type="Proteomes" id="UP001519308"/>
    </source>
</evidence>
<dbReference type="PROSITE" id="PS50885">
    <property type="entry name" value="HAMP"/>
    <property type="match status" value="1"/>
</dbReference>
<feature type="domain" description="HAMP" evidence="6">
    <location>
        <begin position="338"/>
        <end position="394"/>
    </location>
</feature>
<comment type="similarity">
    <text evidence="2">Belongs to the methyl-accepting chemotaxis (MCP) protein family.</text>
</comment>
<organism evidence="7 8">
    <name type="scientific">Clostridium punense</name>
    <dbReference type="NCBI Taxonomy" id="1054297"/>
    <lineage>
        <taxon>Bacteria</taxon>
        <taxon>Bacillati</taxon>
        <taxon>Bacillota</taxon>
        <taxon>Clostridia</taxon>
        <taxon>Eubacteriales</taxon>
        <taxon>Clostridiaceae</taxon>
        <taxon>Clostridium</taxon>
    </lineage>
</organism>
<comment type="caution">
    <text evidence="7">The sequence shown here is derived from an EMBL/GenBank/DDBJ whole genome shotgun (WGS) entry which is preliminary data.</text>
</comment>
<dbReference type="InterPro" id="IPR004090">
    <property type="entry name" value="Chemotax_Me-accpt_rcpt"/>
</dbReference>
<dbReference type="Proteomes" id="UP001519308">
    <property type="component" value="Unassembled WGS sequence"/>
</dbReference>
<dbReference type="Gene3D" id="1.10.287.950">
    <property type="entry name" value="Methyl-accepting chemotaxis protein"/>
    <property type="match status" value="1"/>
</dbReference>
<evidence type="ECO:0000259" key="5">
    <source>
        <dbReference type="PROSITE" id="PS50111"/>
    </source>
</evidence>
<dbReference type="SUPFAM" id="SSF58104">
    <property type="entry name" value="Methyl-accepting chemotaxis protein (MCP) signaling domain"/>
    <property type="match status" value="1"/>
</dbReference>
<keyword evidence="4" id="KW-0812">Transmembrane</keyword>
<dbReference type="PRINTS" id="PR00260">
    <property type="entry name" value="CHEMTRNSDUCR"/>
</dbReference>
<dbReference type="CDD" id="cd06225">
    <property type="entry name" value="HAMP"/>
    <property type="match status" value="1"/>
</dbReference>
<name>A0ABS4K1G2_9CLOT</name>
<dbReference type="PROSITE" id="PS50111">
    <property type="entry name" value="CHEMOTAXIS_TRANSDUC_2"/>
    <property type="match status" value="1"/>
</dbReference>
<dbReference type="InterPro" id="IPR004089">
    <property type="entry name" value="MCPsignal_dom"/>
</dbReference>
<dbReference type="InterPro" id="IPR003660">
    <property type="entry name" value="HAMP_dom"/>
</dbReference>
<dbReference type="Gene3D" id="6.10.340.10">
    <property type="match status" value="1"/>
</dbReference>
<keyword evidence="4" id="KW-1133">Transmembrane helix</keyword>
<protein>
    <submittedName>
        <fullName evidence="7">Methyl-accepting chemotaxis protein</fullName>
    </submittedName>
</protein>
<dbReference type="Pfam" id="PF00015">
    <property type="entry name" value="MCPsignal"/>
    <property type="match status" value="1"/>
</dbReference>
<dbReference type="SMART" id="SM00283">
    <property type="entry name" value="MA"/>
    <property type="match status" value="1"/>
</dbReference>
<keyword evidence="8" id="KW-1185">Reference proteome</keyword>
<evidence type="ECO:0000256" key="1">
    <source>
        <dbReference type="ARBA" id="ARBA00023224"/>
    </source>
</evidence>
<keyword evidence="4" id="KW-0472">Membrane</keyword>
<dbReference type="Gene3D" id="3.30.450.20">
    <property type="entry name" value="PAS domain"/>
    <property type="match status" value="1"/>
</dbReference>